<name>A0A9W7G3N5_9STRA</name>
<feature type="transmembrane region" description="Helical" evidence="1">
    <location>
        <begin position="357"/>
        <end position="379"/>
    </location>
</feature>
<keyword evidence="1" id="KW-1133">Transmembrane helix</keyword>
<comment type="caution">
    <text evidence="2">The sequence shown here is derived from an EMBL/GenBank/DDBJ whole genome shotgun (WGS) entry which is preliminary data.</text>
</comment>
<accession>A0A9W7G3N5</accession>
<keyword evidence="3" id="KW-1185">Reference proteome</keyword>
<feature type="transmembrane region" description="Helical" evidence="1">
    <location>
        <begin position="219"/>
        <end position="237"/>
    </location>
</feature>
<feature type="transmembrane region" description="Helical" evidence="1">
    <location>
        <begin position="148"/>
        <end position="169"/>
    </location>
</feature>
<feature type="transmembrane region" description="Helical" evidence="1">
    <location>
        <begin position="12"/>
        <end position="35"/>
    </location>
</feature>
<feature type="transmembrane region" description="Helical" evidence="1">
    <location>
        <begin position="290"/>
        <end position="311"/>
    </location>
</feature>
<feature type="transmembrane region" description="Helical" evidence="1">
    <location>
        <begin position="249"/>
        <end position="270"/>
    </location>
</feature>
<dbReference type="EMBL" id="BRYA01000044">
    <property type="protein sequence ID" value="GMI34595.1"/>
    <property type="molecule type" value="Genomic_DNA"/>
</dbReference>
<evidence type="ECO:0000313" key="3">
    <source>
        <dbReference type="Proteomes" id="UP001165065"/>
    </source>
</evidence>
<gene>
    <name evidence="2" type="ORF">TrCOL_g1289</name>
</gene>
<dbReference type="OrthoDB" id="294541at2759"/>
<dbReference type="Proteomes" id="UP001165065">
    <property type="component" value="Unassembled WGS sequence"/>
</dbReference>
<reference evidence="3" key="1">
    <citation type="journal article" date="2023" name="Commun. Biol.">
        <title>Genome analysis of Parmales, the sister group of diatoms, reveals the evolutionary specialization of diatoms from phago-mixotrophs to photoautotrophs.</title>
        <authorList>
            <person name="Ban H."/>
            <person name="Sato S."/>
            <person name="Yoshikawa S."/>
            <person name="Yamada K."/>
            <person name="Nakamura Y."/>
            <person name="Ichinomiya M."/>
            <person name="Sato N."/>
            <person name="Blanc-Mathieu R."/>
            <person name="Endo H."/>
            <person name="Kuwata A."/>
            <person name="Ogata H."/>
        </authorList>
    </citation>
    <scope>NUCLEOTIDE SEQUENCE [LARGE SCALE GENOMIC DNA]</scope>
</reference>
<keyword evidence="1" id="KW-0812">Transmembrane</keyword>
<proteinExistence type="predicted"/>
<evidence type="ECO:0000256" key="1">
    <source>
        <dbReference type="SAM" id="Phobius"/>
    </source>
</evidence>
<organism evidence="2 3">
    <name type="scientific">Triparma columacea</name>
    <dbReference type="NCBI Taxonomy" id="722753"/>
    <lineage>
        <taxon>Eukaryota</taxon>
        <taxon>Sar</taxon>
        <taxon>Stramenopiles</taxon>
        <taxon>Ochrophyta</taxon>
        <taxon>Bolidophyceae</taxon>
        <taxon>Parmales</taxon>
        <taxon>Triparmaceae</taxon>
        <taxon>Triparma</taxon>
    </lineage>
</organism>
<dbReference type="PANTHER" id="PTHR16189:SF3">
    <property type="entry name" value="AMINO ACID TRANSPORTER TRANSMEMBRANE DOMAIN-CONTAINING PROTEIN"/>
    <property type="match status" value="1"/>
</dbReference>
<protein>
    <recommendedName>
        <fullName evidence="4">Amino acid transporter transmembrane domain-containing protein</fullName>
    </recommendedName>
</protein>
<dbReference type="AlphaFoldDB" id="A0A9W7G3N5"/>
<feature type="transmembrane region" description="Helical" evidence="1">
    <location>
        <begin position="429"/>
        <end position="450"/>
    </location>
</feature>
<feature type="transmembrane region" description="Helical" evidence="1">
    <location>
        <begin position="181"/>
        <end position="199"/>
    </location>
</feature>
<evidence type="ECO:0000313" key="2">
    <source>
        <dbReference type="EMBL" id="GMI34595.1"/>
    </source>
</evidence>
<dbReference type="PANTHER" id="PTHR16189">
    <property type="entry name" value="TRANSMEMBRANE PROTEIN 104-RELATED"/>
    <property type="match status" value="1"/>
</dbReference>
<feature type="transmembrane region" description="Helical" evidence="1">
    <location>
        <begin position="75"/>
        <end position="96"/>
    </location>
</feature>
<keyword evidence="1" id="KW-0472">Membrane</keyword>
<evidence type="ECO:0008006" key="4">
    <source>
        <dbReference type="Google" id="ProtNLM"/>
    </source>
</evidence>
<feature type="transmembrane region" description="Helical" evidence="1">
    <location>
        <begin position="323"/>
        <end position="345"/>
    </location>
</feature>
<sequence length="459" mass="49165">MLDLPSTFQRSGLIPTTLTIIFISTLSAMISLSLANSIGKVMVKDSSNSNFKHPIEYSDVFKYHYGTHAFYATQVVFYFCVLSQCVASIVSTAQVVDASIASLFGSSYALQFGSGSTPHDGIPLWIDSWSEGDCDGDSDDCLPFQTSLFGPVILSLGYIVTALLLLPLGLMDMKENIASQLLSFFLLLAFLVSFTVTFLGSDDVDIHNVPLFGSSYTSLLGVVMFNFGLTATIPAWLHEKSDTTTPSSVVWSSSILVVVLYAICGIGGGLGIRNVPDNFLAYLSAGHLGVASQVTANLFSFFIIGLGIPLFQVVMRYNLVHSHVVSPQVGVLMTSVLPWGLSWTIYQGEGILEVFTWSGLCLNGLVGFILPVLVSITALKVGSGMWSGDVESAHKHYGSSSERSVPGKHNMVIKVFPSFLVDSDEKERTALACVGVMAAIGVVVGIVGKISTGEPDELK</sequence>